<dbReference type="KEGG" id="bsb:Bresu_0080"/>
<dbReference type="HOGENOM" id="CLU_024622_2_0_5"/>
<dbReference type="BioCyc" id="BSUB633149:G1GM8-81-MONOMER"/>
<name>D9QI92_BRESC</name>
<evidence type="ECO:0000256" key="1">
    <source>
        <dbReference type="ARBA" id="ARBA00022612"/>
    </source>
</evidence>
<dbReference type="GO" id="GO:0008233">
    <property type="term" value="F:peptidase activity"/>
    <property type="evidence" value="ECO:0007669"/>
    <property type="project" value="UniProtKB-KW"/>
</dbReference>
<dbReference type="OrthoDB" id="9806592at2"/>
<reference evidence="7" key="1">
    <citation type="journal article" date="2011" name="J. Bacteriol.">
        <title>Genome sequences of eight morphologically diverse alphaproteobacteria.</title>
        <authorList>
            <consortium name="US DOE Joint Genome Institute"/>
            <person name="Brown P.J."/>
            <person name="Kysela D.T."/>
            <person name="Buechlein A."/>
            <person name="Hemmerich C."/>
            <person name="Brun Y.V."/>
        </authorList>
    </citation>
    <scope>NUCLEOTIDE SEQUENCE [LARGE SCALE GENOMIC DNA]</scope>
    <source>
        <strain evidence="7">ATCC 15264 / DSM 4735 / LMG 14903 / NBRC 16000 / CB 81</strain>
    </source>
</reference>
<feature type="domain" description="Prohead serine protease" evidence="5">
    <location>
        <begin position="86"/>
        <end position="174"/>
    </location>
</feature>
<dbReference type="Pfam" id="PF25209">
    <property type="entry name" value="Phage_capsid_4"/>
    <property type="match status" value="1"/>
</dbReference>
<dbReference type="EMBL" id="CP002102">
    <property type="protein sequence ID" value="ADK99394.1"/>
    <property type="molecule type" value="Genomic_DNA"/>
</dbReference>
<dbReference type="InParanoid" id="D9QI92"/>
<dbReference type="NCBIfam" id="NF045541">
    <property type="entry name" value="scaf_prot_MCP2"/>
    <property type="match status" value="1"/>
</dbReference>
<sequence>MTDTQTRREARLTVARAALTPRSYDAENHTVELIAATGFPVRRYDWEAGTYYLEQLDISEAAIDGSRIDQGVCPMLNAHSSWAIGDQLGRIESWRVENGQLITVARFGVSDAAVAAEAEVAAGTWRGVSVGYRRDEMLKEVRQDGKLPTYKVTRWGLMEVSLVPIPADPASGVRSEDDLHPCSIIENRDSTDTIGAPDSPEEDETMIRSRMLGGVAALAQNAPNDNPGGAPASEVRSEPATPAVQSDPNVVRMDVSATLDFMDDVRTFGVDETQARTWATTLTPDGARAALIRAAAEVQRGQAPLQPGQRQNASITHDDRDKQREAMSNAIQHRFNPSVELTDGGRQFRSMSLMEMARENLERNGTRTRGLGKRELADLALRQHSTSDFPNVLSNVTRATLRSGYAEAPQTFKGWQRRATVSDFRQVSRLQMGSAPSFLLVPEGGEFKMGTIGDGKEVYALATYGRKFAITRQTLINDDVDAFTRIPGLMGAAAARFESDAAYAPLIANPNMSDGVALFHASHGNLAASGGAIAEAGVQAAEIAMGKQVGLGGEILNLAPKFMIVARKDALPARKLMTAVQATQTSGVNVYSNAFEIIVESRLNRTSGATPWFMAADPNQVDTIEYAYLDGDDGVFLDEREGFDVDGIEYKARLDFAVKAIDWRGLYQDPGT</sequence>
<dbReference type="eggNOG" id="COG3740">
    <property type="taxonomic scope" value="Bacteria"/>
</dbReference>
<evidence type="ECO:0000256" key="4">
    <source>
        <dbReference type="SAM" id="MobiDB-lite"/>
    </source>
</evidence>
<dbReference type="GO" id="GO:0006508">
    <property type="term" value="P:proteolysis"/>
    <property type="evidence" value="ECO:0007669"/>
    <property type="project" value="UniProtKB-KW"/>
</dbReference>
<dbReference type="Pfam" id="PF04586">
    <property type="entry name" value="Peptidase_S78"/>
    <property type="match status" value="1"/>
</dbReference>
<evidence type="ECO:0000256" key="2">
    <source>
        <dbReference type="ARBA" id="ARBA00022670"/>
    </source>
</evidence>
<dbReference type="InterPro" id="IPR054613">
    <property type="entry name" value="Peptidase_S78_dom"/>
</dbReference>
<dbReference type="STRING" id="633149.Bresu_0080"/>
<feature type="region of interest" description="Disordered" evidence="4">
    <location>
        <begin position="219"/>
        <end position="247"/>
    </location>
</feature>
<dbReference type="AlphaFoldDB" id="D9QI92"/>
<keyword evidence="3" id="KW-0378">Hydrolase</keyword>
<dbReference type="Proteomes" id="UP000002696">
    <property type="component" value="Chromosome"/>
</dbReference>
<evidence type="ECO:0000256" key="3">
    <source>
        <dbReference type="ARBA" id="ARBA00022801"/>
    </source>
</evidence>
<protein>
    <submittedName>
        <fullName evidence="6">Peptidase U35 phage prohead HK97</fullName>
    </submittedName>
</protein>
<keyword evidence="1" id="KW-1188">Viral release from host cell</keyword>
<gene>
    <name evidence="6" type="ordered locus">Bresu_0080</name>
</gene>
<accession>D9QI92</accession>
<evidence type="ECO:0000259" key="5">
    <source>
        <dbReference type="Pfam" id="PF04586"/>
    </source>
</evidence>
<keyword evidence="7" id="KW-1185">Reference proteome</keyword>
<proteinExistence type="predicted"/>
<dbReference type="RefSeq" id="WP_013267499.1">
    <property type="nucleotide sequence ID" value="NC_014375.1"/>
</dbReference>
<organism evidence="6 7">
    <name type="scientific">Brevundimonas subvibrioides (strain ATCC 15264 / DSM 4735 / LMG 14903 / NBRC 16000 / CB 81)</name>
    <name type="common">Caulobacter subvibrioides</name>
    <dbReference type="NCBI Taxonomy" id="633149"/>
    <lineage>
        <taxon>Bacteria</taxon>
        <taxon>Pseudomonadati</taxon>
        <taxon>Pseudomonadota</taxon>
        <taxon>Alphaproteobacteria</taxon>
        <taxon>Caulobacterales</taxon>
        <taxon>Caulobacteraceae</taxon>
        <taxon>Brevundimonas</taxon>
    </lineage>
</organism>
<evidence type="ECO:0000313" key="7">
    <source>
        <dbReference type="Proteomes" id="UP000002696"/>
    </source>
</evidence>
<evidence type="ECO:0000313" key="6">
    <source>
        <dbReference type="EMBL" id="ADK99394.1"/>
    </source>
</evidence>
<keyword evidence="2" id="KW-0645">Protease</keyword>
<feature type="region of interest" description="Disordered" evidence="4">
    <location>
        <begin position="300"/>
        <end position="320"/>
    </location>
</feature>